<name>Q9G8P7_NAEGR</name>
<keyword evidence="1" id="KW-0689">Ribosomal protein</keyword>
<dbReference type="GO" id="GO:0005840">
    <property type="term" value="C:ribosome"/>
    <property type="evidence" value="ECO:0007669"/>
    <property type="project" value="UniProtKB-KW"/>
</dbReference>
<dbReference type="GeneID" id="800693"/>
<sequence>MNFPSILFFYKINSHYSDIRLAFLCDYYFKLHNILFTNLYIRIYRYKLTKLQKKNTKMNIQEKYKKIDRDLFSDKIKKKKRSFTKRKINMDTVDNSKRSFSYSFYSFYSFNENKSVLDNKKEYNRNRSRKKKHYVYINKFKDCGNQYNFDPFYPGTTYKLSEYNFYRTKKIKKKNIFIPKPKVDLSTFDPRLGEANFKYFNNYLFNLLLEIYNNKETNKKDFLTALKNNNLFFSNFLRFLKRRISYIKIIILNFKKVLRNYIYKLNLFNQSFTLDKDSLLSLLSYLKLKNSFFFKLYSKLLNNYNVAFIRLDKANNIFSIYIEIYNSLLSFLKKKHSALLSKKKKKSSSKDYFKRVNRAEKLHSILTNLHANTMRFFNVKEMYKWERKKSKSNIYVTINQYITLYRSLFKYYFLKDHFTNNAIIYIKATATNVYLYFIYGNKLLFKKSCGELPDIKKKERRFWRNIYPLVESFLPFLVQMKAKYKFPFVSLYLNGSSSLCTPLISRMRKHNKKFRRIVYFLFNEMDFFYNKTLEIKDKYRNRYNFYPVYRLKFYSILDGFNRLSKIFFAVNKVKDITSWPYNGCKKKKKKNVR</sequence>
<keyword evidence="1" id="KW-0687">Ribonucleoprotein</keyword>
<dbReference type="EMBL" id="AF288092">
    <property type="protein sequence ID" value="AAG17807.1"/>
    <property type="molecule type" value="Genomic_DNA"/>
</dbReference>
<proteinExistence type="predicted"/>
<protein>
    <submittedName>
        <fullName evidence="1">Ribosomal protein S11</fullName>
    </submittedName>
</protein>
<dbReference type="AlphaFoldDB" id="Q9G8P7"/>
<accession>Q9G8P7</accession>
<organism evidence="1">
    <name type="scientific">Naegleria gruberi</name>
    <name type="common">Amoeba</name>
    <dbReference type="NCBI Taxonomy" id="5762"/>
    <lineage>
        <taxon>Eukaryota</taxon>
        <taxon>Discoba</taxon>
        <taxon>Heterolobosea</taxon>
        <taxon>Tetramitia</taxon>
        <taxon>Eutetramitia</taxon>
        <taxon>Vahlkampfiidae</taxon>
        <taxon>Naegleria</taxon>
    </lineage>
</organism>
<dbReference type="RefSeq" id="NP_066529.1">
    <property type="nucleotide sequence ID" value="NC_002573.1"/>
</dbReference>
<keyword evidence="1" id="KW-0496">Mitochondrion</keyword>
<reference evidence="1" key="1">
    <citation type="submission" date="2000-07" db="EMBL/GenBank/DDBJ databases">
        <title>The mitochondrial genome of the supposedly primitive protist, Naegleria gruberi.</title>
        <authorList>
            <person name="Burger G."/>
            <person name="Lang B.F."/>
            <person name="Nerad T.A."/>
            <person name="Gray M.W."/>
        </authorList>
    </citation>
    <scope>NUCLEOTIDE SEQUENCE</scope>
</reference>
<evidence type="ECO:0000313" key="1">
    <source>
        <dbReference type="EMBL" id="AAG17807.1"/>
    </source>
</evidence>
<geneLocation type="mitochondrion" evidence="1"/>
<gene>
    <name evidence="1" type="primary">rps11</name>
</gene>